<dbReference type="AlphaFoldDB" id="A0A3B1CQS5"/>
<accession>A0A3B1CQS5</accession>
<dbReference type="Gene3D" id="3.30.70.100">
    <property type="match status" value="1"/>
</dbReference>
<dbReference type="EMBL" id="UOGA01000288">
    <property type="protein sequence ID" value="VAX25040.1"/>
    <property type="molecule type" value="Genomic_DNA"/>
</dbReference>
<name>A0A3B1CQS5_9ZZZZ</name>
<protein>
    <recommendedName>
        <fullName evidence="1">EthD domain-containing protein</fullName>
    </recommendedName>
</protein>
<dbReference type="InterPro" id="IPR011008">
    <property type="entry name" value="Dimeric_a/b-barrel"/>
</dbReference>
<evidence type="ECO:0000259" key="1">
    <source>
        <dbReference type="Pfam" id="PF07110"/>
    </source>
</evidence>
<gene>
    <name evidence="2" type="ORF">MNBD_NITROSPINAE04-2774</name>
</gene>
<feature type="domain" description="EthD" evidence="1">
    <location>
        <begin position="19"/>
        <end position="90"/>
    </location>
</feature>
<sequence>MVKVSVFYPNKEGGRFDLDYYLNTHVPLSKKRHGPALKEFVVERGINGGPPDSKAPYIVIAHLLFDSAEAFYEAFMPHAEELQGDIINYTNVEPVIQISEVLTLAK</sequence>
<dbReference type="NCBIfam" id="TIGR02118">
    <property type="entry name" value="EthD family reductase"/>
    <property type="match status" value="1"/>
</dbReference>
<evidence type="ECO:0000313" key="2">
    <source>
        <dbReference type="EMBL" id="VAX25040.1"/>
    </source>
</evidence>
<dbReference type="GO" id="GO:0016491">
    <property type="term" value="F:oxidoreductase activity"/>
    <property type="evidence" value="ECO:0007669"/>
    <property type="project" value="InterPro"/>
</dbReference>
<dbReference type="PANTHER" id="PTHR40260">
    <property type="entry name" value="BLR8190 PROTEIN"/>
    <property type="match status" value="1"/>
</dbReference>
<dbReference type="PANTHER" id="PTHR40260:SF2">
    <property type="entry name" value="BLR8190 PROTEIN"/>
    <property type="match status" value="1"/>
</dbReference>
<dbReference type="InterPro" id="IPR009799">
    <property type="entry name" value="EthD_dom"/>
</dbReference>
<proteinExistence type="predicted"/>
<dbReference type="Pfam" id="PF07110">
    <property type="entry name" value="EthD"/>
    <property type="match status" value="1"/>
</dbReference>
<organism evidence="2">
    <name type="scientific">hydrothermal vent metagenome</name>
    <dbReference type="NCBI Taxonomy" id="652676"/>
    <lineage>
        <taxon>unclassified sequences</taxon>
        <taxon>metagenomes</taxon>
        <taxon>ecological metagenomes</taxon>
    </lineage>
</organism>
<reference evidence="2" key="1">
    <citation type="submission" date="2018-06" db="EMBL/GenBank/DDBJ databases">
        <authorList>
            <person name="Zhirakovskaya E."/>
        </authorList>
    </citation>
    <scope>NUCLEOTIDE SEQUENCE</scope>
</reference>
<dbReference type="SUPFAM" id="SSF54909">
    <property type="entry name" value="Dimeric alpha+beta barrel"/>
    <property type="match status" value="1"/>
</dbReference>